<name>A0A5R9J3L2_9PROT</name>
<dbReference type="SUPFAM" id="SSF55729">
    <property type="entry name" value="Acyl-CoA N-acyltransferases (Nat)"/>
    <property type="match status" value="1"/>
</dbReference>
<dbReference type="OrthoDB" id="116151at2"/>
<dbReference type="RefSeq" id="WP_138326620.1">
    <property type="nucleotide sequence ID" value="NZ_VCDI01000004.1"/>
</dbReference>
<evidence type="ECO:0000259" key="1">
    <source>
        <dbReference type="Pfam" id="PF13480"/>
    </source>
</evidence>
<dbReference type="InterPro" id="IPR038740">
    <property type="entry name" value="BioF2-like_GNAT_dom"/>
</dbReference>
<dbReference type="Gene3D" id="3.40.630.30">
    <property type="match status" value="1"/>
</dbReference>
<dbReference type="Pfam" id="PF13480">
    <property type="entry name" value="Acetyltransf_6"/>
    <property type="match status" value="1"/>
</dbReference>
<reference evidence="2 3" key="1">
    <citation type="submission" date="2019-05" db="EMBL/GenBank/DDBJ databases">
        <authorList>
            <person name="Pankratov T."/>
            <person name="Grouzdev D."/>
        </authorList>
    </citation>
    <scope>NUCLEOTIDE SEQUENCE [LARGE SCALE GENOMIC DNA]</scope>
    <source>
        <strain evidence="2 3">KEBCLARHB70R</strain>
    </source>
</reference>
<organism evidence="2 3">
    <name type="scientific">Lichenicoccus roseus</name>
    <dbReference type="NCBI Taxonomy" id="2683649"/>
    <lineage>
        <taxon>Bacteria</taxon>
        <taxon>Pseudomonadati</taxon>
        <taxon>Pseudomonadota</taxon>
        <taxon>Alphaproteobacteria</taxon>
        <taxon>Acetobacterales</taxon>
        <taxon>Acetobacteraceae</taxon>
        <taxon>Lichenicoccus</taxon>
    </lineage>
</organism>
<protein>
    <submittedName>
        <fullName evidence="2">GNAT family N-acetyltransferase</fullName>
    </submittedName>
</protein>
<dbReference type="InterPro" id="IPR016181">
    <property type="entry name" value="Acyl_CoA_acyltransferase"/>
</dbReference>
<evidence type="ECO:0000313" key="2">
    <source>
        <dbReference type="EMBL" id="TLU72214.1"/>
    </source>
</evidence>
<dbReference type="Proteomes" id="UP000305654">
    <property type="component" value="Unassembled WGS sequence"/>
</dbReference>
<comment type="caution">
    <text evidence="2">The sequence shown here is derived from an EMBL/GenBank/DDBJ whole genome shotgun (WGS) entry which is preliminary data.</text>
</comment>
<sequence length="348" mass="39383">MGVVTKSLDIVESRLRPIETGKIIKPYPAFSLFHEPWWLDAVTGGNWRQAEVRQGGVVVGTMPYMFDRRFGCDISLMPLMTRTLGPVIKPGQGKPASEFRRRTEITEQLIEQLPKASYFQQRFDPALTDVLKFQEAGFECSVEYTFRTQPGQSATDMWSFMLDKTRNLIRSATKEGLTARRIEDAETFCTFYEEMLQDRGRQNHYTTDTMLRGCREAMKRDAGAALGAYDPQGVLQAAIFLVWDKETSYYLLTSRQPKAHSGAVSLLVWQGMQDAAAAGRIFDFDGVATPGIARFLSGFGGTLHRRMTISKTDLEFRVRRFLSERAKVPAFVWDAVQKHAPLPEPIQA</sequence>
<dbReference type="GO" id="GO:0016740">
    <property type="term" value="F:transferase activity"/>
    <property type="evidence" value="ECO:0007669"/>
    <property type="project" value="UniProtKB-KW"/>
</dbReference>
<keyword evidence="2" id="KW-0808">Transferase</keyword>
<dbReference type="PANTHER" id="PTHR36174:SF1">
    <property type="entry name" value="LIPID II:GLYCINE GLYCYLTRANSFERASE"/>
    <property type="match status" value="1"/>
</dbReference>
<dbReference type="PANTHER" id="PTHR36174">
    <property type="entry name" value="LIPID II:GLYCINE GLYCYLTRANSFERASE"/>
    <property type="match status" value="1"/>
</dbReference>
<dbReference type="InterPro" id="IPR050644">
    <property type="entry name" value="PG_Glycine_Bridge_Synth"/>
</dbReference>
<gene>
    <name evidence="2" type="ORF">FE263_13985</name>
</gene>
<feature type="domain" description="BioF2-like acetyltransferase" evidence="1">
    <location>
        <begin position="165"/>
        <end position="284"/>
    </location>
</feature>
<accession>A0A5R9J3L2</accession>
<proteinExistence type="predicted"/>
<dbReference type="AlphaFoldDB" id="A0A5R9J3L2"/>
<keyword evidence="3" id="KW-1185">Reference proteome</keyword>
<dbReference type="EMBL" id="VCDI01000004">
    <property type="protein sequence ID" value="TLU72214.1"/>
    <property type="molecule type" value="Genomic_DNA"/>
</dbReference>
<evidence type="ECO:0000313" key="3">
    <source>
        <dbReference type="Proteomes" id="UP000305654"/>
    </source>
</evidence>